<evidence type="ECO:0000313" key="3">
    <source>
        <dbReference type="Proteomes" id="UP000249377"/>
    </source>
</evidence>
<keyword evidence="1" id="KW-0472">Membrane</keyword>
<dbReference type="EMBL" id="QLYR01000004">
    <property type="protein sequence ID" value="RAQ28827.1"/>
    <property type="molecule type" value="Genomic_DNA"/>
</dbReference>
<dbReference type="Pfam" id="PF16962">
    <property type="entry name" value="ABC_export"/>
    <property type="match status" value="1"/>
</dbReference>
<organism evidence="2 3">
    <name type="scientific">Hydrogeniiclostridium mannosilyticum</name>
    <dbReference type="NCBI Taxonomy" id="2764322"/>
    <lineage>
        <taxon>Bacteria</taxon>
        <taxon>Bacillati</taxon>
        <taxon>Bacillota</taxon>
        <taxon>Clostridia</taxon>
        <taxon>Eubacteriales</taxon>
        <taxon>Acutalibacteraceae</taxon>
        <taxon>Hydrogeniiclostridium</taxon>
    </lineage>
</organism>
<feature type="transmembrane region" description="Helical" evidence="1">
    <location>
        <begin position="358"/>
        <end position="374"/>
    </location>
</feature>
<feature type="transmembrane region" description="Helical" evidence="1">
    <location>
        <begin position="236"/>
        <end position="258"/>
    </location>
</feature>
<keyword evidence="3" id="KW-1185">Reference proteome</keyword>
<feature type="transmembrane region" description="Helical" evidence="1">
    <location>
        <begin position="431"/>
        <end position="453"/>
    </location>
</feature>
<feature type="transmembrane region" description="Helical" evidence="1">
    <location>
        <begin position="503"/>
        <end position="522"/>
    </location>
</feature>
<feature type="transmembrane region" description="Helical" evidence="1">
    <location>
        <begin position="465"/>
        <end position="491"/>
    </location>
</feature>
<gene>
    <name evidence="2" type="ORF">DPQ25_08560</name>
</gene>
<dbReference type="Proteomes" id="UP000249377">
    <property type="component" value="Unassembled WGS sequence"/>
</dbReference>
<keyword evidence="1" id="KW-1133">Transmembrane helix</keyword>
<protein>
    <submittedName>
        <fullName evidence="2">Uncharacterized protein</fullName>
    </submittedName>
</protein>
<feature type="transmembrane region" description="Helical" evidence="1">
    <location>
        <begin position="26"/>
        <end position="45"/>
    </location>
</feature>
<feature type="transmembrane region" description="Helical" evidence="1">
    <location>
        <begin position="400"/>
        <end position="425"/>
    </location>
</feature>
<sequence length="529" mass="57297">MNALFFLLRKEAKNSLLDLLRHPVKLVAYILLFGMLGFSIFQRAVMHWGVPPVTADIRLLHGVYFGALLLLGVPILLSGMKSGAAFFKMNDVNLLFPAPVSPRKILLYGLLRQLASILLLTIFLLLYGVMAMDMFGVTWGEILILVLGLVVGLFQFEVLAMLAYQLANRNPRWVQRMRGALYVVLAAAAMGVLYGFSLGKGGPDSVLSAISVSVLEALPVFGWVKGLVFGLISGNILNVFIYGILVATTIFGALLIFLKGNVDYYESVIDRAEAGYEQHETESVGHAARRHGRARVSAMGIGAGWGASVFFFKHLREGKRRSRLVFAGMSTLLLLGVNLVLIFLLSYASSAGPLRPDYLMGVSLTLSCYILFFYNTTGDWVRELTNPYIYLAPEAPFRKLLWAGAAGVAKACAEGVLLFTVMGIFTGCSPLTAVACMLVYAAMGVFFLAGNVLSVRLFGKVGRQGLLLLILMLLLLVVLLPGLGLSAFVLFSSGSALVSALPLTGWALLAAAVIIFCCRNLLANAEWNG</sequence>
<evidence type="ECO:0000313" key="2">
    <source>
        <dbReference type="EMBL" id="RAQ28827.1"/>
    </source>
</evidence>
<feature type="transmembrane region" description="Helical" evidence="1">
    <location>
        <begin position="179"/>
        <end position="199"/>
    </location>
</feature>
<feature type="transmembrane region" description="Helical" evidence="1">
    <location>
        <begin position="142"/>
        <end position="167"/>
    </location>
</feature>
<feature type="transmembrane region" description="Helical" evidence="1">
    <location>
        <begin position="324"/>
        <end position="346"/>
    </location>
</feature>
<name>A0A328UBX0_9FIRM</name>
<dbReference type="InterPro" id="IPR031584">
    <property type="entry name" value="Put_ABC_export"/>
</dbReference>
<proteinExistence type="predicted"/>
<dbReference type="RefSeq" id="WP_112332748.1">
    <property type="nucleotide sequence ID" value="NZ_JBKYJQ010000005.1"/>
</dbReference>
<feature type="transmembrane region" description="Helical" evidence="1">
    <location>
        <begin position="105"/>
        <end position="130"/>
    </location>
</feature>
<feature type="transmembrane region" description="Helical" evidence="1">
    <location>
        <begin position="205"/>
        <end position="224"/>
    </location>
</feature>
<comment type="caution">
    <text evidence="2">The sequence shown here is derived from an EMBL/GenBank/DDBJ whole genome shotgun (WGS) entry which is preliminary data.</text>
</comment>
<dbReference type="AlphaFoldDB" id="A0A328UBX0"/>
<reference evidence="2 3" key="1">
    <citation type="submission" date="2018-06" db="EMBL/GenBank/DDBJ databases">
        <title>Noncontiguous genome sequence of Ruminococcaceae bacterium ASD2818.</title>
        <authorList>
            <person name="Chaplin A.V."/>
            <person name="Sokolova S.R."/>
            <person name="Kochetkova T.O."/>
            <person name="Goltsov A.Y."/>
            <person name="Trofimov D.Y."/>
            <person name="Efimov B.A."/>
        </authorList>
    </citation>
    <scope>NUCLEOTIDE SEQUENCE [LARGE SCALE GENOMIC DNA]</scope>
    <source>
        <strain evidence="2 3">ASD2818</strain>
    </source>
</reference>
<feature type="transmembrane region" description="Helical" evidence="1">
    <location>
        <begin position="57"/>
        <end position="79"/>
    </location>
</feature>
<evidence type="ECO:0000256" key="1">
    <source>
        <dbReference type="SAM" id="Phobius"/>
    </source>
</evidence>
<feature type="transmembrane region" description="Helical" evidence="1">
    <location>
        <begin position="294"/>
        <end position="312"/>
    </location>
</feature>
<keyword evidence="1" id="KW-0812">Transmembrane</keyword>
<accession>A0A328UBX0</accession>